<dbReference type="Pfam" id="PF18899">
    <property type="entry name" value="DUF5655"/>
    <property type="match status" value="1"/>
</dbReference>
<name>A0A7C1NAR2_UNCW3</name>
<comment type="caution">
    <text evidence="2">The sequence shown here is derived from an EMBL/GenBank/DDBJ whole genome shotgun (WGS) entry which is preliminary data.</text>
</comment>
<proteinExistence type="predicted"/>
<dbReference type="Gene3D" id="3.90.1570.30">
    <property type="match status" value="1"/>
</dbReference>
<protein>
    <recommendedName>
        <fullName evidence="1">DUF5655 domain-containing protein</fullName>
    </recommendedName>
</protein>
<dbReference type="EMBL" id="DSLG01000002">
    <property type="protein sequence ID" value="HEA86572.1"/>
    <property type="molecule type" value="Genomic_DNA"/>
</dbReference>
<organism evidence="2">
    <name type="scientific">candidate division WOR-3 bacterium</name>
    <dbReference type="NCBI Taxonomy" id="2052148"/>
    <lineage>
        <taxon>Bacteria</taxon>
        <taxon>Bacteria division WOR-3</taxon>
    </lineage>
</organism>
<dbReference type="AlphaFoldDB" id="A0A7C1NAR2"/>
<evidence type="ECO:0000313" key="2">
    <source>
        <dbReference type="EMBL" id="HEA86572.1"/>
    </source>
</evidence>
<accession>A0A7C1NAR2</accession>
<reference evidence="2" key="1">
    <citation type="journal article" date="2020" name="mSystems">
        <title>Genome- and Community-Level Interaction Insights into Carbon Utilization and Element Cycling Functions of Hydrothermarchaeota in Hydrothermal Sediment.</title>
        <authorList>
            <person name="Zhou Z."/>
            <person name="Liu Y."/>
            <person name="Xu W."/>
            <person name="Pan J."/>
            <person name="Luo Z.H."/>
            <person name="Li M."/>
        </authorList>
    </citation>
    <scope>NUCLEOTIDE SEQUENCE [LARGE SCALE GENOMIC DNA]</scope>
    <source>
        <strain evidence="2">SpSt-265</strain>
    </source>
</reference>
<evidence type="ECO:0000259" key="1">
    <source>
        <dbReference type="Pfam" id="PF18899"/>
    </source>
</evidence>
<feature type="domain" description="DUF5655" evidence="1">
    <location>
        <begin position="241"/>
        <end position="352"/>
    </location>
</feature>
<sequence>MKDIVSCIEELRLRLDRHRKEDLKEYPTRTIFIDPLLQALGWDVRDPDEVQLEYPTIDGKSVDYAPKINRKPVLFIEAKPLNDPLTDVKSITQVVGYAANAGVEWCILTNGITYKVYRSTEKAEAPDKLLFEVSIDPRESEGKPVQQIAEQLYRFSREAMAKGVLDEIGEQVFTTGKIRKALDKLFLNPPDNLVRIIRSAIGDKSIKPIQIKSALKRLWSQSSEVELPSLSTERRKDYGEEHHIKGKPREVVELFRMLDKFCRELDPSNVQRKYLAKYVSYMHGKAIFCCVHIQKSGLRIWLKLNYSQLENPPDYVRDVSNIGHWGVGDVEIGIDNLEKLHNSKSFIRQSFEENK</sequence>
<gene>
    <name evidence="2" type="ORF">ENP94_00995</name>
</gene>
<dbReference type="InterPro" id="IPR043714">
    <property type="entry name" value="DUF5655"/>
</dbReference>